<evidence type="ECO:0000256" key="6">
    <source>
        <dbReference type="ARBA" id="ARBA00023163"/>
    </source>
</evidence>
<evidence type="ECO:0000256" key="2">
    <source>
        <dbReference type="ARBA" id="ARBA00022745"/>
    </source>
</evidence>
<dbReference type="PANTHER" id="PTHR31190">
    <property type="entry name" value="DNA-BINDING DOMAIN"/>
    <property type="match status" value="1"/>
</dbReference>
<evidence type="ECO:0000256" key="3">
    <source>
        <dbReference type="ARBA" id="ARBA00023015"/>
    </source>
</evidence>
<keyword evidence="7" id="KW-0539">Nucleus</keyword>
<dbReference type="Proteomes" id="UP000235220">
    <property type="component" value="Chromosome 8"/>
</dbReference>
<dbReference type="STRING" id="51240.A0A2I4FW03"/>
<protein>
    <submittedName>
        <fullName evidence="10">Ethylene-responsive transcription factor ERF106-like</fullName>
    </submittedName>
</protein>
<evidence type="ECO:0000256" key="5">
    <source>
        <dbReference type="ARBA" id="ARBA00023159"/>
    </source>
</evidence>
<keyword evidence="3" id="KW-0805">Transcription regulation</keyword>
<evidence type="ECO:0000313" key="9">
    <source>
        <dbReference type="Proteomes" id="UP000235220"/>
    </source>
</evidence>
<keyword evidence="2" id="KW-0936">Ethylene signaling pathway</keyword>
<dbReference type="SMART" id="SM00380">
    <property type="entry name" value="AP2"/>
    <property type="match status" value="1"/>
</dbReference>
<comment type="subcellular location">
    <subcellularLocation>
        <location evidence="1">Nucleus</location>
    </subcellularLocation>
</comment>
<dbReference type="Gene3D" id="3.30.730.10">
    <property type="entry name" value="AP2/ERF domain"/>
    <property type="match status" value="1"/>
</dbReference>
<gene>
    <name evidence="10" type="primary">LOC109002490</name>
</gene>
<dbReference type="Gramene" id="Jr08_05660_p1">
    <property type="protein sequence ID" value="cds.Jr08_05660_p1"/>
    <property type="gene ID" value="Jr08_05660"/>
</dbReference>
<accession>A0A2I4FW03</accession>
<keyword evidence="6" id="KW-0804">Transcription</keyword>
<dbReference type="FunFam" id="3.30.730.10:FF:000001">
    <property type="entry name" value="Ethylene-responsive transcription factor 2"/>
    <property type="match status" value="1"/>
</dbReference>
<evidence type="ECO:0000313" key="10">
    <source>
        <dbReference type="RefSeq" id="XP_018835820.1"/>
    </source>
</evidence>
<dbReference type="AlphaFoldDB" id="A0A2I4FW03"/>
<keyword evidence="5" id="KW-0010">Activator</keyword>
<comment type="similarity">
    <text evidence="8">Belongs to the AP2/ERF transcription factor family. ERF subfamily.</text>
</comment>
<dbReference type="InterPro" id="IPR016177">
    <property type="entry name" value="DNA-bd_dom_sf"/>
</dbReference>
<dbReference type="CDD" id="cd00018">
    <property type="entry name" value="AP2"/>
    <property type="match status" value="1"/>
</dbReference>
<dbReference type="GO" id="GO:0005634">
    <property type="term" value="C:nucleus"/>
    <property type="evidence" value="ECO:0007669"/>
    <property type="project" value="UniProtKB-SubCell"/>
</dbReference>
<keyword evidence="9" id="KW-1185">Reference proteome</keyword>
<dbReference type="GO" id="GO:0000976">
    <property type="term" value="F:transcription cis-regulatory region binding"/>
    <property type="evidence" value="ECO:0007669"/>
    <property type="project" value="UniProtKB-ARBA"/>
</dbReference>
<dbReference type="OrthoDB" id="674504at2759"/>
<dbReference type="InterPro" id="IPR001471">
    <property type="entry name" value="AP2/ERF_dom"/>
</dbReference>
<dbReference type="KEGG" id="jre:109002490"/>
<dbReference type="GO" id="GO:0009873">
    <property type="term" value="P:ethylene-activated signaling pathway"/>
    <property type="evidence" value="ECO:0007669"/>
    <property type="project" value="UniProtKB-KW"/>
</dbReference>
<dbReference type="PANTHER" id="PTHR31190:SF499">
    <property type="entry name" value="ETHYLENE-RESPONSIVE TRANSCRIPTION FACTOR ERF105"/>
    <property type="match status" value="1"/>
</dbReference>
<evidence type="ECO:0000256" key="1">
    <source>
        <dbReference type="ARBA" id="ARBA00004123"/>
    </source>
</evidence>
<dbReference type="InterPro" id="IPR036955">
    <property type="entry name" value="AP2/ERF_dom_sf"/>
</dbReference>
<name>A0A2I4FW03_JUGRE</name>
<reference evidence="10" key="1">
    <citation type="submission" date="2025-08" db="UniProtKB">
        <authorList>
            <consortium name="RefSeq"/>
        </authorList>
    </citation>
    <scope>IDENTIFICATION</scope>
    <source>
        <tissue evidence="10">Leaves</tissue>
    </source>
</reference>
<dbReference type="SUPFAM" id="SSF54171">
    <property type="entry name" value="DNA-binding domain"/>
    <property type="match status" value="1"/>
</dbReference>
<evidence type="ECO:0000256" key="4">
    <source>
        <dbReference type="ARBA" id="ARBA00023125"/>
    </source>
</evidence>
<keyword evidence="4" id="KW-0238">DNA-binding</keyword>
<dbReference type="GeneID" id="109002490"/>
<dbReference type="InterPro" id="IPR044808">
    <property type="entry name" value="ERF_plant"/>
</dbReference>
<dbReference type="GO" id="GO:0003700">
    <property type="term" value="F:DNA-binding transcription factor activity"/>
    <property type="evidence" value="ECO:0007669"/>
    <property type="project" value="InterPro"/>
</dbReference>
<dbReference type="PRINTS" id="PR00367">
    <property type="entry name" value="ETHRSPELEMNT"/>
</dbReference>
<dbReference type="FunCoup" id="A0A2I4FW03">
    <property type="interactions" value="154"/>
</dbReference>
<dbReference type="Pfam" id="PF00847">
    <property type="entry name" value="AP2"/>
    <property type="match status" value="1"/>
</dbReference>
<organism evidence="9 10">
    <name type="scientific">Juglans regia</name>
    <name type="common">English walnut</name>
    <dbReference type="NCBI Taxonomy" id="51240"/>
    <lineage>
        <taxon>Eukaryota</taxon>
        <taxon>Viridiplantae</taxon>
        <taxon>Streptophyta</taxon>
        <taxon>Embryophyta</taxon>
        <taxon>Tracheophyta</taxon>
        <taxon>Spermatophyta</taxon>
        <taxon>Magnoliopsida</taxon>
        <taxon>eudicotyledons</taxon>
        <taxon>Gunneridae</taxon>
        <taxon>Pentapetalae</taxon>
        <taxon>rosids</taxon>
        <taxon>fabids</taxon>
        <taxon>Fagales</taxon>
        <taxon>Juglandaceae</taxon>
        <taxon>Juglans</taxon>
    </lineage>
</organism>
<dbReference type="RefSeq" id="XP_018835820.1">
    <property type="nucleotide sequence ID" value="XM_018980275.2"/>
</dbReference>
<sequence>METANESSVLELIRQHLLGDFTSTDSFVNSLNFNAPKAICSHPVKHEAESPISESESYCPIFDQNYHTGTGTFIISSTPKHLLKKVNHPKSPESAEGSIMKVSDCGYQQQGRHYRGVRRRPWGKFAAEIRDPTRNGRRAWLGTFDTDVDAAKAYDCAAFKMRGRKAILNFPLEAGVSTPNTFSGRKRRRENISVLKVPESDELAVESWVFPDQEEELDQAPVLSSSSKKPVTASC</sequence>
<proteinExistence type="inferred from homology"/>
<evidence type="ECO:0000256" key="7">
    <source>
        <dbReference type="ARBA" id="ARBA00023242"/>
    </source>
</evidence>
<dbReference type="PROSITE" id="PS51032">
    <property type="entry name" value="AP2_ERF"/>
    <property type="match status" value="1"/>
</dbReference>
<dbReference type="GO" id="GO:0006950">
    <property type="term" value="P:response to stress"/>
    <property type="evidence" value="ECO:0007669"/>
    <property type="project" value="UniProtKB-ARBA"/>
</dbReference>
<evidence type="ECO:0000256" key="8">
    <source>
        <dbReference type="ARBA" id="ARBA00024343"/>
    </source>
</evidence>